<evidence type="ECO:0000256" key="1">
    <source>
        <dbReference type="ARBA" id="ARBA00022723"/>
    </source>
</evidence>
<dbReference type="Gene3D" id="3.90.850.10">
    <property type="entry name" value="Fumarylacetoacetase-like, C-terminal domain"/>
    <property type="match status" value="1"/>
</dbReference>
<dbReference type="GO" id="GO:0046872">
    <property type="term" value="F:metal ion binding"/>
    <property type="evidence" value="ECO:0007669"/>
    <property type="project" value="UniProtKB-KW"/>
</dbReference>
<dbReference type="Gene3D" id="2.30.30.370">
    <property type="entry name" value="FAH"/>
    <property type="match status" value="1"/>
</dbReference>
<evidence type="ECO:0000313" key="5">
    <source>
        <dbReference type="Proteomes" id="UP000028488"/>
    </source>
</evidence>
<dbReference type="SUPFAM" id="SSF56529">
    <property type="entry name" value="FAH"/>
    <property type="match status" value="1"/>
</dbReference>
<dbReference type="GO" id="GO:0018773">
    <property type="term" value="F:acetylpyruvate hydrolase activity"/>
    <property type="evidence" value="ECO:0007669"/>
    <property type="project" value="TreeGrafter"/>
</dbReference>
<keyword evidence="4" id="KW-0378">Hydrolase</keyword>
<dbReference type="Proteomes" id="UP000028488">
    <property type="component" value="Chromosome"/>
</dbReference>
<dbReference type="InterPro" id="IPR011234">
    <property type="entry name" value="Fumarylacetoacetase-like_C"/>
</dbReference>
<sequence>MRLARIATDSGPRQVCLHDGRWHEVADPYADTLTFTGPAHDLDGARLLAPAEPRVLLGMAHNGAPGDRDLPLQAFMKSTRTVIGPEDPIVVDEGLGQVNVEGELAVVIRRTCRRLRPEDVPSAILGYTIGNDVTAVEQIALDDKLTQAKHGDGFTPLGPWIETDLDPGDVPITVRVDGVTVAEASTRQLAWNVSEQLVHLTRYLTLGPGDVVLTGCPFTFSPVKSGDRAEITLDGIGTLSNSVRAL</sequence>
<reference evidence="4 5" key="1">
    <citation type="submission" date="2014-07" db="EMBL/GenBank/DDBJ databases">
        <title>Genome Sequence of Rhodococcus opacus Strain R7, a Biodegrader of Mono- and Polycyclic Aromatic Hydrocarbons.</title>
        <authorList>
            <person name="Di Gennaro P."/>
            <person name="Zampolli J."/>
            <person name="Presti I."/>
            <person name="Cappelletti M."/>
            <person name="D'Ursi P."/>
            <person name="Orro A."/>
            <person name="Mezzelani A."/>
            <person name="Milanesi L."/>
        </authorList>
    </citation>
    <scope>NUCLEOTIDE SEQUENCE [LARGE SCALE GENOMIC DNA]</scope>
    <source>
        <strain evidence="4 5">R7</strain>
    </source>
</reference>
<dbReference type="RefSeq" id="WP_128640277.1">
    <property type="nucleotide sequence ID" value="NZ_CP008947.1"/>
</dbReference>
<accession>A0A076EME6</accession>
<proteinExistence type="predicted"/>
<evidence type="ECO:0000259" key="3">
    <source>
        <dbReference type="Pfam" id="PF10370"/>
    </source>
</evidence>
<dbReference type="PANTHER" id="PTHR11820">
    <property type="entry name" value="ACYLPYRUVASE"/>
    <property type="match status" value="1"/>
</dbReference>
<dbReference type="EMBL" id="CP008947">
    <property type="protein sequence ID" value="AII06961.1"/>
    <property type="molecule type" value="Genomic_DNA"/>
</dbReference>
<evidence type="ECO:0000259" key="2">
    <source>
        <dbReference type="Pfam" id="PF01557"/>
    </source>
</evidence>
<dbReference type="eggNOG" id="COG0179">
    <property type="taxonomic scope" value="Bacteria"/>
</dbReference>
<gene>
    <name evidence="4" type="ORF">EP51_20840</name>
</gene>
<dbReference type="PANTHER" id="PTHR11820:SF7">
    <property type="entry name" value="ACYLPYRUVASE FAHD1, MITOCHONDRIAL"/>
    <property type="match status" value="1"/>
</dbReference>
<dbReference type="Pfam" id="PF10370">
    <property type="entry name" value="Rv2993c-like_N"/>
    <property type="match status" value="1"/>
</dbReference>
<feature type="domain" description="Fumarylacetoacetase-like C-terminal" evidence="2">
    <location>
        <begin position="69"/>
        <end position="244"/>
    </location>
</feature>
<protein>
    <submittedName>
        <fullName evidence="4">Fumarylacetoacetate hydrolase</fullName>
    </submittedName>
</protein>
<evidence type="ECO:0000313" key="4">
    <source>
        <dbReference type="EMBL" id="AII06961.1"/>
    </source>
</evidence>
<dbReference type="InterPro" id="IPR036663">
    <property type="entry name" value="Fumarylacetoacetase_C_sf"/>
</dbReference>
<dbReference type="Pfam" id="PF01557">
    <property type="entry name" value="FAA_hydrolase"/>
    <property type="match status" value="1"/>
</dbReference>
<dbReference type="InterPro" id="IPR018833">
    <property type="entry name" value="Rv2993c-like_N"/>
</dbReference>
<dbReference type="AlphaFoldDB" id="A0A076EME6"/>
<name>A0A076EME6_RHOOP</name>
<feature type="domain" description="Rv2993c-like N-terminal" evidence="3">
    <location>
        <begin position="1"/>
        <end position="50"/>
    </location>
</feature>
<keyword evidence="1" id="KW-0479">Metal-binding</keyword>
<organism evidence="4 5">
    <name type="scientific">Rhodococcus opacus</name>
    <name type="common">Nocardia opaca</name>
    <dbReference type="NCBI Taxonomy" id="37919"/>
    <lineage>
        <taxon>Bacteria</taxon>
        <taxon>Bacillati</taxon>
        <taxon>Actinomycetota</taxon>
        <taxon>Actinomycetes</taxon>
        <taxon>Mycobacteriales</taxon>
        <taxon>Nocardiaceae</taxon>
        <taxon>Rhodococcus</taxon>
    </lineage>
</organism>